<evidence type="ECO:0000313" key="2">
    <source>
        <dbReference type="EMBL" id="MBJ7542297.1"/>
    </source>
</evidence>
<keyword evidence="3" id="KW-1185">Reference proteome</keyword>
<accession>A0A8I1G836</accession>
<dbReference type="EMBL" id="JAEMUK010000004">
    <property type="protein sequence ID" value="MBJ7542297.1"/>
    <property type="molecule type" value="Genomic_DNA"/>
</dbReference>
<dbReference type="Proteomes" id="UP000623250">
    <property type="component" value="Unassembled WGS sequence"/>
</dbReference>
<evidence type="ECO:0000313" key="3">
    <source>
        <dbReference type="Proteomes" id="UP000623250"/>
    </source>
</evidence>
<sequence length="145" mass="15890">MIFRALLTGAALLGLAASAEAGAYLTPRSDGVAVPHIKKVHATPQRSSKFCGECKDCCGAYRVIYAESWYGFERVIAPVRRAEHGDQVRLPGGSWVYCEFSCEYTLKRQSLDFWQGQGAGGDGDQSSPGYFSFNLYPNGAIERRP</sequence>
<organism evidence="2 3">
    <name type="scientific">Rhodomicrobium udaipurense</name>
    <dbReference type="NCBI Taxonomy" id="1202716"/>
    <lineage>
        <taxon>Bacteria</taxon>
        <taxon>Pseudomonadati</taxon>
        <taxon>Pseudomonadota</taxon>
        <taxon>Alphaproteobacteria</taxon>
        <taxon>Hyphomicrobiales</taxon>
        <taxon>Hyphomicrobiaceae</taxon>
        <taxon>Rhodomicrobium</taxon>
    </lineage>
</organism>
<proteinExistence type="predicted"/>
<dbReference type="AlphaFoldDB" id="A0A8I1G836"/>
<evidence type="ECO:0000256" key="1">
    <source>
        <dbReference type="SAM" id="SignalP"/>
    </source>
</evidence>
<comment type="caution">
    <text evidence="2">The sequence shown here is derived from an EMBL/GenBank/DDBJ whole genome shotgun (WGS) entry which is preliminary data.</text>
</comment>
<dbReference type="RefSeq" id="WP_155955139.1">
    <property type="nucleotide sequence ID" value="NZ_JAEMUK010000004.1"/>
</dbReference>
<feature type="chain" id="PRO_5034432542" evidence="1">
    <location>
        <begin position="22"/>
        <end position="145"/>
    </location>
</feature>
<gene>
    <name evidence="2" type="ORF">JDN41_01840</name>
</gene>
<reference evidence="2 3" key="1">
    <citation type="submission" date="2020-12" db="EMBL/GenBank/DDBJ databases">
        <title>Revised draft genomes of Rhodomicrobium vannielii ATCC 17100 and Rhodomicrobium udaipurense JA643.</title>
        <authorList>
            <person name="Conners E.M."/>
            <person name="Davenport E.J."/>
            <person name="Bose A."/>
        </authorList>
    </citation>
    <scope>NUCLEOTIDE SEQUENCE [LARGE SCALE GENOMIC DNA]</scope>
    <source>
        <strain evidence="2 3">JA643</strain>
    </source>
</reference>
<feature type="signal peptide" evidence="1">
    <location>
        <begin position="1"/>
        <end position="21"/>
    </location>
</feature>
<name>A0A8I1G836_9HYPH</name>
<protein>
    <submittedName>
        <fullName evidence="2">Uncharacterized protein</fullName>
    </submittedName>
</protein>
<keyword evidence="1" id="KW-0732">Signal</keyword>